<dbReference type="EMBL" id="WOTB01000023">
    <property type="protein sequence ID" value="NHN85966.1"/>
    <property type="molecule type" value="Genomic_DNA"/>
</dbReference>
<evidence type="ECO:0000313" key="3">
    <source>
        <dbReference type="EMBL" id="NHN85966.1"/>
    </source>
</evidence>
<reference evidence="3 4" key="1">
    <citation type="journal article" date="2020" name="Int. J. Syst. Evol. Microbiol.">
        <title>Novel acetic acid bacteria from cider fermentations: Acetobacter conturbans sp. nov. and Acetobacter fallax sp. nov.</title>
        <authorList>
            <person name="Sombolestani A.S."/>
            <person name="Cleenwerck I."/>
            <person name="Cnockaert M."/>
            <person name="Borremans W."/>
            <person name="Wieme A.D."/>
            <person name="De Vuyst L."/>
            <person name="Vandamme P."/>
        </authorList>
    </citation>
    <scope>NUCLEOTIDE SEQUENCE [LARGE SCALE GENOMIC DNA]</scope>
    <source>
        <strain evidence="3 4">LMG 30640</strain>
    </source>
</reference>
<keyword evidence="4" id="KW-1185">Reference proteome</keyword>
<dbReference type="InterPro" id="IPR003509">
    <property type="entry name" value="UPF0102_YraN-like"/>
</dbReference>
<accession>A0ABX0JR68</accession>
<dbReference type="SUPFAM" id="SSF52980">
    <property type="entry name" value="Restriction endonuclease-like"/>
    <property type="match status" value="1"/>
</dbReference>
<evidence type="ECO:0000313" key="4">
    <source>
        <dbReference type="Proteomes" id="UP000635278"/>
    </source>
</evidence>
<proteinExistence type="inferred from homology"/>
<comment type="similarity">
    <text evidence="1 2">Belongs to the UPF0102 family.</text>
</comment>
<dbReference type="InterPro" id="IPR011335">
    <property type="entry name" value="Restrct_endonuc-II-like"/>
</dbReference>
<evidence type="ECO:0000256" key="2">
    <source>
        <dbReference type="HAMAP-Rule" id="MF_00048"/>
    </source>
</evidence>
<comment type="caution">
    <text evidence="3">The sequence shown here is derived from an EMBL/GenBank/DDBJ whole genome shotgun (WGS) entry which is preliminary data.</text>
</comment>
<gene>
    <name evidence="3" type="ORF">GOB93_15145</name>
</gene>
<dbReference type="InterPro" id="IPR011856">
    <property type="entry name" value="tRNA_endonuc-like_dom_sf"/>
</dbReference>
<evidence type="ECO:0000256" key="1">
    <source>
        <dbReference type="ARBA" id="ARBA00006738"/>
    </source>
</evidence>
<dbReference type="HAMAP" id="MF_00048">
    <property type="entry name" value="UPF0102"/>
    <property type="match status" value="1"/>
</dbReference>
<dbReference type="Gene3D" id="3.40.1350.10">
    <property type="match status" value="1"/>
</dbReference>
<dbReference type="Proteomes" id="UP000635278">
    <property type="component" value="Unassembled WGS sequence"/>
</dbReference>
<name>A0ABX0JR68_9PROT</name>
<organism evidence="3 4">
    <name type="scientific">Acetobacter musti</name>
    <dbReference type="NCBI Taxonomy" id="864732"/>
    <lineage>
        <taxon>Bacteria</taxon>
        <taxon>Pseudomonadati</taxon>
        <taxon>Pseudomonadota</taxon>
        <taxon>Alphaproteobacteria</taxon>
        <taxon>Acetobacterales</taxon>
        <taxon>Acetobacteraceae</taxon>
        <taxon>Acetobacter</taxon>
    </lineage>
</organism>
<protein>
    <recommendedName>
        <fullName evidence="2">UPF0102 protein GOB93_15145</fullName>
    </recommendedName>
</protein>
<sequence length="130" mass="14481">MVNHHTNRHQYAVRGQIAQSAGVKAEAVAEAALISNGARILLRRARTACGEVDLVAQHGSQLCFIEVKHRPTWAEAAHSLTKRQQERIMRAAEIILADNPAWIYDSISFDVIAVNKHGIARRIKNAFYLS</sequence>
<dbReference type="PANTHER" id="PTHR34039:SF1">
    <property type="entry name" value="UPF0102 PROTEIN YRAN"/>
    <property type="match status" value="1"/>
</dbReference>
<dbReference type="Pfam" id="PF02021">
    <property type="entry name" value="UPF0102"/>
    <property type="match status" value="1"/>
</dbReference>
<dbReference type="PANTHER" id="PTHR34039">
    <property type="entry name" value="UPF0102 PROTEIN YRAN"/>
    <property type="match status" value="1"/>
</dbReference>